<gene>
    <name evidence="1" type="ORF">J2Z81_001833</name>
</gene>
<evidence type="ECO:0000313" key="2">
    <source>
        <dbReference type="Proteomes" id="UP001519294"/>
    </source>
</evidence>
<evidence type="ECO:0000313" key="1">
    <source>
        <dbReference type="EMBL" id="MBP2257879.1"/>
    </source>
</evidence>
<dbReference type="EMBL" id="JAGIKX010000015">
    <property type="protein sequence ID" value="MBP2257879.1"/>
    <property type="molecule type" value="Genomic_DNA"/>
</dbReference>
<comment type="caution">
    <text evidence="1">The sequence shown here is derived from an EMBL/GenBank/DDBJ whole genome shotgun (WGS) entry which is preliminary data.</text>
</comment>
<dbReference type="Proteomes" id="UP001519294">
    <property type="component" value="Unassembled WGS sequence"/>
</dbReference>
<accession>A0ABS4S8Q8</accession>
<dbReference type="RefSeq" id="WP_226371206.1">
    <property type="nucleotide sequence ID" value="NZ_JAGIKX010000015.1"/>
</dbReference>
<name>A0ABS4S8Q8_9BACI</name>
<organism evidence="1 2">
    <name type="scientific">Virgibacillus alimentarius</name>
    <dbReference type="NCBI Taxonomy" id="698769"/>
    <lineage>
        <taxon>Bacteria</taxon>
        <taxon>Bacillati</taxon>
        <taxon>Bacillota</taxon>
        <taxon>Bacilli</taxon>
        <taxon>Bacillales</taxon>
        <taxon>Bacillaceae</taxon>
        <taxon>Virgibacillus</taxon>
    </lineage>
</organism>
<reference evidence="1 2" key="1">
    <citation type="submission" date="2021-03" db="EMBL/GenBank/DDBJ databases">
        <title>Genomic Encyclopedia of Type Strains, Phase IV (KMG-IV): sequencing the most valuable type-strain genomes for metagenomic binning, comparative biology and taxonomic classification.</title>
        <authorList>
            <person name="Goeker M."/>
        </authorList>
    </citation>
    <scope>NUCLEOTIDE SEQUENCE [LARGE SCALE GENOMIC DNA]</scope>
    <source>
        <strain evidence="1 2">DSM 25790</strain>
    </source>
</reference>
<keyword evidence="2" id="KW-1185">Reference proteome</keyword>
<proteinExistence type="predicted"/>
<sequence length="55" mass="6469">MTDKLKEFEKKVQNADNAPLIDSLIDHAKKADENIDYYEATKIIKHEILKRLKNQ</sequence>
<protein>
    <submittedName>
        <fullName evidence="1">Uncharacterized protein</fullName>
    </submittedName>
</protein>